<protein>
    <submittedName>
        <fullName evidence="1">Uncharacterized protein</fullName>
    </submittedName>
</protein>
<dbReference type="EMBL" id="CM037155">
    <property type="protein sequence ID" value="KAH7845564.1"/>
    <property type="molecule type" value="Genomic_DNA"/>
</dbReference>
<accession>A0ACB7XXB2</accession>
<reference evidence="1 2" key="1">
    <citation type="journal article" date="2021" name="Hortic Res">
        <title>High-quality reference genome and annotation aids understanding of berry development for evergreen blueberry (Vaccinium darrowii).</title>
        <authorList>
            <person name="Yu J."/>
            <person name="Hulse-Kemp A.M."/>
            <person name="Babiker E."/>
            <person name="Staton M."/>
        </authorList>
    </citation>
    <scope>NUCLEOTIDE SEQUENCE [LARGE SCALE GENOMIC DNA]</scope>
    <source>
        <strain evidence="2">cv. NJ 8807/NJ 8810</strain>
        <tissue evidence="1">Young leaf</tissue>
    </source>
</reference>
<comment type="caution">
    <text evidence="1">The sequence shown here is derived from an EMBL/GenBank/DDBJ whole genome shotgun (WGS) entry which is preliminary data.</text>
</comment>
<proteinExistence type="predicted"/>
<organism evidence="1 2">
    <name type="scientific">Vaccinium darrowii</name>
    <dbReference type="NCBI Taxonomy" id="229202"/>
    <lineage>
        <taxon>Eukaryota</taxon>
        <taxon>Viridiplantae</taxon>
        <taxon>Streptophyta</taxon>
        <taxon>Embryophyta</taxon>
        <taxon>Tracheophyta</taxon>
        <taxon>Spermatophyta</taxon>
        <taxon>Magnoliopsida</taxon>
        <taxon>eudicotyledons</taxon>
        <taxon>Gunneridae</taxon>
        <taxon>Pentapetalae</taxon>
        <taxon>asterids</taxon>
        <taxon>Ericales</taxon>
        <taxon>Ericaceae</taxon>
        <taxon>Vaccinioideae</taxon>
        <taxon>Vaccinieae</taxon>
        <taxon>Vaccinium</taxon>
    </lineage>
</organism>
<sequence length="147" mass="16517">MGSTSLNFPSPLLHFPSPPKPSTRRHIVRPVSASVTQPPPPTKNPTTLRIKKIPGDYGLPLIGPVKDRLDYLYNQGKEEFFKSRIQKHQSTVFKTNMPPGPFISPNPNVVALLDAKSFPALFDVSKVEKRDLFTGTYMEEFRSIILN</sequence>
<dbReference type="Proteomes" id="UP000828048">
    <property type="component" value="Chromosome 5"/>
</dbReference>
<gene>
    <name evidence="1" type="ORF">Vadar_003575</name>
</gene>
<evidence type="ECO:0000313" key="1">
    <source>
        <dbReference type="EMBL" id="KAH7845564.1"/>
    </source>
</evidence>
<evidence type="ECO:0000313" key="2">
    <source>
        <dbReference type="Proteomes" id="UP000828048"/>
    </source>
</evidence>
<name>A0ACB7XXB2_9ERIC</name>
<keyword evidence="2" id="KW-1185">Reference proteome</keyword>